<protein>
    <submittedName>
        <fullName evidence="1">Uncharacterized protein</fullName>
    </submittedName>
</protein>
<organism evidence="1 2">
    <name type="scientific">Caerostris darwini</name>
    <dbReference type="NCBI Taxonomy" id="1538125"/>
    <lineage>
        <taxon>Eukaryota</taxon>
        <taxon>Metazoa</taxon>
        <taxon>Ecdysozoa</taxon>
        <taxon>Arthropoda</taxon>
        <taxon>Chelicerata</taxon>
        <taxon>Arachnida</taxon>
        <taxon>Araneae</taxon>
        <taxon>Araneomorphae</taxon>
        <taxon>Entelegynae</taxon>
        <taxon>Araneoidea</taxon>
        <taxon>Araneidae</taxon>
        <taxon>Caerostris</taxon>
    </lineage>
</organism>
<proteinExistence type="predicted"/>
<evidence type="ECO:0000313" key="2">
    <source>
        <dbReference type="Proteomes" id="UP001054837"/>
    </source>
</evidence>
<gene>
    <name evidence="1" type="ORF">CDAR_242841</name>
</gene>
<dbReference type="AlphaFoldDB" id="A0AAV4W269"/>
<evidence type="ECO:0000313" key="1">
    <source>
        <dbReference type="EMBL" id="GIY76348.1"/>
    </source>
</evidence>
<keyword evidence="2" id="KW-1185">Reference proteome</keyword>
<comment type="caution">
    <text evidence="1">The sequence shown here is derived from an EMBL/GenBank/DDBJ whole genome shotgun (WGS) entry which is preliminary data.</text>
</comment>
<sequence>MWDFTREKDTSLYKALELLNSLNFIPKIRKTEDSRLDGDHKRFLSQSSHLATYPKPLGERKTHLIQKTEDSRLDGDHKRFLSQSKQSHLENVKGIFGKLKILDSMEITKDSYRNQTKPLGERKTHQIRKTEDSRLYKDHKGFLSHLKQSHLENVKRICKWNVSF</sequence>
<name>A0AAV4W269_9ARAC</name>
<dbReference type="EMBL" id="BPLQ01013999">
    <property type="protein sequence ID" value="GIY76348.1"/>
    <property type="molecule type" value="Genomic_DNA"/>
</dbReference>
<accession>A0AAV4W269</accession>
<reference evidence="1 2" key="1">
    <citation type="submission" date="2021-06" db="EMBL/GenBank/DDBJ databases">
        <title>Caerostris darwini draft genome.</title>
        <authorList>
            <person name="Kono N."/>
            <person name="Arakawa K."/>
        </authorList>
    </citation>
    <scope>NUCLEOTIDE SEQUENCE [LARGE SCALE GENOMIC DNA]</scope>
</reference>
<dbReference type="Proteomes" id="UP001054837">
    <property type="component" value="Unassembled WGS sequence"/>
</dbReference>